<feature type="non-terminal residue" evidence="1">
    <location>
        <position position="79"/>
    </location>
</feature>
<organism evidence="1 2">
    <name type="scientific">Dactylonectria macrodidyma</name>
    <dbReference type="NCBI Taxonomy" id="307937"/>
    <lineage>
        <taxon>Eukaryota</taxon>
        <taxon>Fungi</taxon>
        <taxon>Dikarya</taxon>
        <taxon>Ascomycota</taxon>
        <taxon>Pezizomycotina</taxon>
        <taxon>Sordariomycetes</taxon>
        <taxon>Hypocreomycetidae</taxon>
        <taxon>Hypocreales</taxon>
        <taxon>Nectriaceae</taxon>
        <taxon>Dactylonectria</taxon>
    </lineage>
</organism>
<reference evidence="1" key="1">
    <citation type="journal article" date="2021" name="Nat. Commun.">
        <title>Genetic determinants of endophytism in the Arabidopsis root mycobiome.</title>
        <authorList>
            <person name="Mesny F."/>
            <person name="Miyauchi S."/>
            <person name="Thiergart T."/>
            <person name="Pickel B."/>
            <person name="Atanasova L."/>
            <person name="Karlsson M."/>
            <person name="Huettel B."/>
            <person name="Barry K.W."/>
            <person name="Haridas S."/>
            <person name="Chen C."/>
            <person name="Bauer D."/>
            <person name="Andreopoulos W."/>
            <person name="Pangilinan J."/>
            <person name="LaButti K."/>
            <person name="Riley R."/>
            <person name="Lipzen A."/>
            <person name="Clum A."/>
            <person name="Drula E."/>
            <person name="Henrissat B."/>
            <person name="Kohler A."/>
            <person name="Grigoriev I.V."/>
            <person name="Martin F.M."/>
            <person name="Hacquard S."/>
        </authorList>
    </citation>
    <scope>NUCLEOTIDE SEQUENCE</scope>
    <source>
        <strain evidence="1">MPI-CAGE-AT-0147</strain>
    </source>
</reference>
<accession>A0A9P9DTK5</accession>
<protein>
    <submittedName>
        <fullName evidence="1">Uncharacterized protein</fullName>
    </submittedName>
</protein>
<evidence type="ECO:0000313" key="2">
    <source>
        <dbReference type="Proteomes" id="UP000738349"/>
    </source>
</evidence>
<evidence type="ECO:0000313" key="1">
    <source>
        <dbReference type="EMBL" id="KAH7124784.1"/>
    </source>
</evidence>
<dbReference type="Proteomes" id="UP000738349">
    <property type="component" value="Unassembled WGS sequence"/>
</dbReference>
<proteinExistence type="predicted"/>
<dbReference type="OrthoDB" id="5091375at2759"/>
<dbReference type="AlphaFoldDB" id="A0A9P9DTK5"/>
<name>A0A9P9DTK5_9HYPO</name>
<sequence>MNIPKDVVNRETIPTSMDPDALFQYHADRLTASAVTQTYHYIIEGGLGYGLLTTGEAIVFLRVDWEEPETLYYHLAEPS</sequence>
<gene>
    <name evidence="1" type="ORF">EDB81DRAFT_613220</name>
</gene>
<comment type="caution">
    <text evidence="1">The sequence shown here is derived from an EMBL/GenBank/DDBJ whole genome shotgun (WGS) entry which is preliminary data.</text>
</comment>
<dbReference type="EMBL" id="JAGMUV010000021">
    <property type="protein sequence ID" value="KAH7124784.1"/>
    <property type="molecule type" value="Genomic_DNA"/>
</dbReference>
<keyword evidence="2" id="KW-1185">Reference proteome</keyword>